<dbReference type="InterPro" id="IPR013155">
    <property type="entry name" value="M/V/L/I-tRNA-synth_anticd-bd"/>
</dbReference>
<dbReference type="Gene3D" id="1.10.730.10">
    <property type="entry name" value="Isoleucyl-tRNA Synthetase, Domain 1"/>
    <property type="match status" value="3"/>
</dbReference>
<evidence type="ECO:0000313" key="17">
    <source>
        <dbReference type="Proteomes" id="UP000566819"/>
    </source>
</evidence>
<feature type="domain" description="Leucyl-tRNA synthetase editing" evidence="15">
    <location>
        <begin position="332"/>
        <end position="525"/>
    </location>
</feature>
<dbReference type="FunFam" id="3.40.50.620:FF:000003">
    <property type="entry name" value="Leucine--tRNA ligase"/>
    <property type="match status" value="1"/>
</dbReference>
<evidence type="ECO:0000256" key="1">
    <source>
        <dbReference type="ARBA" id="ARBA00005594"/>
    </source>
</evidence>
<dbReference type="Pfam" id="PF00133">
    <property type="entry name" value="tRNA-synt_1"/>
    <property type="match status" value="1"/>
</dbReference>
<protein>
    <recommendedName>
        <fullName evidence="2">leucine--tRNA ligase</fullName>
        <ecNumber evidence="2">6.1.1.4</ecNumber>
    </recommendedName>
    <alternativeName>
        <fullName evidence="8">Leucyl-tRNA synthetase</fullName>
    </alternativeName>
</protein>
<comment type="caution">
    <text evidence="16">The sequence shown here is derived from an EMBL/GenBank/DDBJ whole genome shotgun (WGS) entry which is preliminary data.</text>
</comment>
<dbReference type="AlphaFoldDB" id="A0A8H4W5R1"/>
<gene>
    <name evidence="16" type="ORF">G7Y89_g5410</name>
</gene>
<dbReference type="CDD" id="cd00812">
    <property type="entry name" value="LeuRS_core"/>
    <property type="match status" value="1"/>
</dbReference>
<dbReference type="SUPFAM" id="SSF47323">
    <property type="entry name" value="Anticodon-binding domain of a subclass of class I aminoacyl-tRNA synthetases"/>
    <property type="match status" value="1"/>
</dbReference>
<dbReference type="Gene3D" id="3.40.50.620">
    <property type="entry name" value="HUPs"/>
    <property type="match status" value="2"/>
</dbReference>
<dbReference type="Proteomes" id="UP000566819">
    <property type="component" value="Unassembled WGS sequence"/>
</dbReference>
<dbReference type="Pfam" id="PF08264">
    <property type="entry name" value="Anticodon_1"/>
    <property type="match status" value="1"/>
</dbReference>
<dbReference type="NCBIfam" id="TIGR00396">
    <property type="entry name" value="leuS_bact"/>
    <property type="match status" value="1"/>
</dbReference>
<evidence type="ECO:0000256" key="9">
    <source>
        <dbReference type="ARBA" id="ARBA00047469"/>
    </source>
</evidence>
<evidence type="ECO:0000256" key="6">
    <source>
        <dbReference type="ARBA" id="ARBA00022917"/>
    </source>
</evidence>
<evidence type="ECO:0000259" key="12">
    <source>
        <dbReference type="Pfam" id="PF00133"/>
    </source>
</evidence>
<dbReference type="InterPro" id="IPR002300">
    <property type="entry name" value="aa-tRNA-synth_Ia"/>
</dbReference>
<dbReference type="InterPro" id="IPR015413">
    <property type="entry name" value="Methionyl/Leucyl_tRNA_Synth"/>
</dbReference>
<feature type="domain" description="Methionyl/Leucyl tRNA synthetase" evidence="14">
    <location>
        <begin position="146"/>
        <end position="280"/>
    </location>
</feature>
<evidence type="ECO:0000256" key="4">
    <source>
        <dbReference type="ARBA" id="ARBA00022741"/>
    </source>
</evidence>
<dbReference type="HAMAP" id="MF_00049_B">
    <property type="entry name" value="Leu_tRNA_synth_B"/>
    <property type="match status" value="1"/>
</dbReference>
<dbReference type="Pfam" id="PF09334">
    <property type="entry name" value="tRNA-synt_1g"/>
    <property type="match status" value="1"/>
</dbReference>
<dbReference type="GO" id="GO:0032543">
    <property type="term" value="P:mitochondrial translation"/>
    <property type="evidence" value="ECO:0007669"/>
    <property type="project" value="TreeGrafter"/>
</dbReference>
<dbReference type="GO" id="GO:0006429">
    <property type="term" value="P:leucyl-tRNA aminoacylation"/>
    <property type="evidence" value="ECO:0007669"/>
    <property type="project" value="InterPro"/>
</dbReference>
<dbReference type="InterPro" id="IPR014729">
    <property type="entry name" value="Rossmann-like_a/b/a_fold"/>
</dbReference>
<comment type="catalytic activity">
    <reaction evidence="9">
        <text>tRNA(Leu) + L-leucine + ATP = L-leucyl-tRNA(Leu) + AMP + diphosphate</text>
        <dbReference type="Rhea" id="RHEA:11688"/>
        <dbReference type="Rhea" id="RHEA-COMP:9613"/>
        <dbReference type="Rhea" id="RHEA-COMP:9622"/>
        <dbReference type="ChEBI" id="CHEBI:30616"/>
        <dbReference type="ChEBI" id="CHEBI:33019"/>
        <dbReference type="ChEBI" id="CHEBI:57427"/>
        <dbReference type="ChEBI" id="CHEBI:78442"/>
        <dbReference type="ChEBI" id="CHEBI:78494"/>
        <dbReference type="ChEBI" id="CHEBI:456215"/>
        <dbReference type="EC" id="6.1.1.4"/>
    </reaction>
</comment>
<dbReference type="InterPro" id="IPR002302">
    <property type="entry name" value="Leu-tRNA-ligase"/>
</dbReference>
<dbReference type="EC" id="6.1.1.4" evidence="2"/>
<dbReference type="SUPFAM" id="SSF50677">
    <property type="entry name" value="ValRS/IleRS/LeuRS editing domain"/>
    <property type="match status" value="1"/>
</dbReference>
<dbReference type="GO" id="GO:0004823">
    <property type="term" value="F:leucine-tRNA ligase activity"/>
    <property type="evidence" value="ECO:0007669"/>
    <property type="project" value="UniProtKB-EC"/>
</dbReference>
<dbReference type="InterPro" id="IPR025709">
    <property type="entry name" value="Leu_tRNA-synth_edit"/>
</dbReference>
<feature type="domain" description="Aminoacyl-tRNA synthetase class Ia" evidence="12">
    <location>
        <begin position="539"/>
        <end position="702"/>
    </location>
</feature>
<dbReference type="PRINTS" id="PR00985">
    <property type="entry name" value="TRNASYNTHLEU"/>
</dbReference>
<sequence length="1107" mass="125236">MLAIGKHVHSAKCLGSALVRPLPSNLNSHQLYEHQHQHYRSARRGFQTTPPRHQHQHNPQRLPLRFWLQLVPEIARLILRSHFRPKPKPANYSAPLSLPSLDTKWQQKWEELRLTSRQRVGHVEHVEHVDDPQAQTSSAKKIYILPMFPYPSGDLHLGHLRVYTISDVLARFRRMQGHDVLHPIGWDAFGLPAENAAIERGIDPATWTKANIKRMKGQVQAMNGHWDWDREFATCDPAFYKHTQRLFLLLHERGLAYQAESLVNYDPVDKTVLANEQVDANGNSWRSGAKVEQRLLKQWFLKISEFRQELLDDLKHLAKDDAWPERVLLMQKNWIGKSQGARIKFPVIAYNQQAHSDIEVFTTRPDTVFGVQYIALASTHPIVQALANSDVELQAFLDTMPALPADSKVGYMLPHVRATNPLAYEQNTPDATKTSLPIYVAPYVLGDYGDGAVMGVPGHDVRDHAFWKHNRYDEPVRMVISPSPDGSTIAKENQPFVHHGHLTHHSGPYAGQTTAKATRKILAFLESKGLGSRAETWRLRDWLVSRQRYWGTPIPIIHCNNCGAVPVPVEQLPVELPVVDSHWAKSKAGNPLEEAHEWVNVPCPKCGGAAKRDTDTMDTFVDSSWYFMRFPDSENPIMPFSPAAADTSLPIDIYIGGVEHAILHLLYARFISKFIATTDLWPTGSMSLGEPFKKVLAQGMVHGKTYSDPDTGRFLKPGEVDLKEPLRPIVISSGKVPKITFEKMSKSKYNGVDPGTCMKKYGADATRAHILFQAPVSEVLEWDEEKISGVLRWLRRVHDHIDRWNAVWLNAEKYPIPNLLFLPQNFKFNPKLYLLRSFEMYGQIMQVTGPDASKSFRHIHSGKLPPGDTFQQEVARGSLQEIAKIVMAEDKKLWREVQKTIVAVNESYSSTYSLNTVVSDLMSLTNTIIDNSNMTIKRGSLQQTLRDQCVPLLSLELNHEATIALVKMMAPIAPAFAEECWSILNPPPTMWDKLFGPRVPGGSQSEQKPQSIFDQPFPESDNTYEMLAPEKQLCSVQVDGRLRCVVELPVPPQELNGGELEKWMVEELLQTEEVKAKLMGSRKGSIDIRKAKRVIVARAGKTVSFVM</sequence>
<keyword evidence="17" id="KW-1185">Reference proteome</keyword>
<evidence type="ECO:0000256" key="5">
    <source>
        <dbReference type="ARBA" id="ARBA00022840"/>
    </source>
</evidence>
<keyword evidence="6 10" id="KW-0648">Protein biosynthesis</keyword>
<dbReference type="InterPro" id="IPR009080">
    <property type="entry name" value="tRNAsynth_Ia_anticodon-bd"/>
</dbReference>
<evidence type="ECO:0000256" key="7">
    <source>
        <dbReference type="ARBA" id="ARBA00023146"/>
    </source>
</evidence>
<dbReference type="GO" id="GO:0005524">
    <property type="term" value="F:ATP binding"/>
    <property type="evidence" value="ECO:0007669"/>
    <property type="project" value="UniProtKB-KW"/>
</dbReference>
<accession>A0A8H4W5R1</accession>
<keyword evidence="5 10" id="KW-0067">ATP-binding</keyword>
<proteinExistence type="inferred from homology"/>
<dbReference type="GO" id="GO:0002161">
    <property type="term" value="F:aminoacyl-tRNA deacylase activity"/>
    <property type="evidence" value="ECO:0007669"/>
    <property type="project" value="InterPro"/>
</dbReference>
<name>A0A8H4W5R1_9HELO</name>
<dbReference type="GO" id="GO:0005739">
    <property type="term" value="C:mitochondrion"/>
    <property type="evidence" value="ECO:0007669"/>
    <property type="project" value="TreeGrafter"/>
</dbReference>
<keyword evidence="4 10" id="KW-0547">Nucleotide-binding</keyword>
<evidence type="ECO:0000313" key="16">
    <source>
        <dbReference type="EMBL" id="KAF4632715.1"/>
    </source>
</evidence>
<keyword evidence="3 10" id="KW-0436">Ligase</keyword>
<reference evidence="16 17" key="1">
    <citation type="submission" date="2020-03" db="EMBL/GenBank/DDBJ databases">
        <title>Draft Genome Sequence of Cudoniella acicularis.</title>
        <authorList>
            <person name="Buettner E."/>
            <person name="Kellner H."/>
        </authorList>
    </citation>
    <scope>NUCLEOTIDE SEQUENCE [LARGE SCALE GENOMIC DNA]</scope>
    <source>
        <strain evidence="16 17">DSM 108380</strain>
    </source>
</reference>
<dbReference type="EMBL" id="JAAMPI010000323">
    <property type="protein sequence ID" value="KAF4632715.1"/>
    <property type="molecule type" value="Genomic_DNA"/>
</dbReference>
<dbReference type="SUPFAM" id="SSF52374">
    <property type="entry name" value="Nucleotidylyl transferase"/>
    <property type="match status" value="1"/>
</dbReference>
<dbReference type="InterPro" id="IPR009008">
    <property type="entry name" value="Val/Leu/Ile-tRNA-synth_edit"/>
</dbReference>
<evidence type="ECO:0000256" key="10">
    <source>
        <dbReference type="RuleBase" id="RU363035"/>
    </source>
</evidence>
<evidence type="ECO:0000259" key="15">
    <source>
        <dbReference type="Pfam" id="PF13603"/>
    </source>
</evidence>
<evidence type="ECO:0000256" key="8">
    <source>
        <dbReference type="ARBA" id="ARBA00030520"/>
    </source>
</evidence>
<organism evidence="16 17">
    <name type="scientific">Cudoniella acicularis</name>
    <dbReference type="NCBI Taxonomy" id="354080"/>
    <lineage>
        <taxon>Eukaryota</taxon>
        <taxon>Fungi</taxon>
        <taxon>Dikarya</taxon>
        <taxon>Ascomycota</taxon>
        <taxon>Pezizomycotina</taxon>
        <taxon>Leotiomycetes</taxon>
        <taxon>Helotiales</taxon>
        <taxon>Tricladiaceae</taxon>
        <taxon>Cudoniella</taxon>
    </lineage>
</organism>
<dbReference type="FunFam" id="3.40.50.620:FF:000338">
    <property type="entry name" value="Leucine--tRNA ligase, mitochondrial"/>
    <property type="match status" value="1"/>
</dbReference>
<dbReference type="InterPro" id="IPR001412">
    <property type="entry name" value="aa-tRNA-synth_I_CS"/>
</dbReference>
<dbReference type="PANTHER" id="PTHR43740:SF2">
    <property type="entry name" value="LEUCINE--TRNA LIGASE, MITOCHONDRIAL"/>
    <property type="match status" value="1"/>
</dbReference>
<dbReference type="PROSITE" id="PS00178">
    <property type="entry name" value="AA_TRNA_LIGASE_I"/>
    <property type="match status" value="1"/>
</dbReference>
<dbReference type="PANTHER" id="PTHR43740">
    <property type="entry name" value="LEUCYL-TRNA SYNTHETASE"/>
    <property type="match status" value="1"/>
</dbReference>
<evidence type="ECO:0000256" key="2">
    <source>
        <dbReference type="ARBA" id="ARBA00013164"/>
    </source>
</evidence>
<dbReference type="Pfam" id="PF13603">
    <property type="entry name" value="tRNA-synt_1_2"/>
    <property type="match status" value="1"/>
</dbReference>
<feature type="region of interest" description="Disordered" evidence="11">
    <location>
        <begin position="34"/>
        <end position="58"/>
    </location>
</feature>
<evidence type="ECO:0000259" key="14">
    <source>
        <dbReference type="Pfam" id="PF09334"/>
    </source>
</evidence>
<keyword evidence="7 10" id="KW-0030">Aminoacyl-tRNA synthetase</keyword>
<dbReference type="FunFam" id="3.90.740.10:FF:000034">
    <property type="entry name" value="Leucine--tRNA ligase, mitochondrial"/>
    <property type="match status" value="1"/>
</dbReference>
<feature type="domain" description="Methionyl/Valyl/Leucyl/Isoleucyl-tRNA synthetase anticodon-binding" evidence="13">
    <location>
        <begin position="890"/>
        <end position="1028"/>
    </location>
</feature>
<comment type="similarity">
    <text evidence="1 10">Belongs to the class-I aminoacyl-tRNA synthetase family.</text>
</comment>
<dbReference type="OrthoDB" id="15954at2759"/>
<evidence type="ECO:0000256" key="11">
    <source>
        <dbReference type="SAM" id="MobiDB-lite"/>
    </source>
</evidence>
<evidence type="ECO:0000259" key="13">
    <source>
        <dbReference type="Pfam" id="PF08264"/>
    </source>
</evidence>
<evidence type="ECO:0000256" key="3">
    <source>
        <dbReference type="ARBA" id="ARBA00022598"/>
    </source>
</evidence>